<dbReference type="PANTHER" id="PTHR32448">
    <property type="entry name" value="OS08G0158400 PROTEIN"/>
    <property type="match status" value="1"/>
</dbReference>
<comment type="caution">
    <text evidence="9">The sequence shown here is derived from an EMBL/GenBank/DDBJ whole genome shotgun (WGS) entry which is preliminary data.</text>
</comment>
<dbReference type="Gene3D" id="3.40.462.20">
    <property type="match status" value="1"/>
</dbReference>
<dbReference type="Gene3D" id="3.30.43.10">
    <property type="entry name" value="Uridine Diphospho-n-acetylenolpyruvylglucosamine Reductase, domain 2"/>
    <property type="match status" value="1"/>
</dbReference>
<dbReference type="Pfam" id="PF08031">
    <property type="entry name" value="BBE"/>
    <property type="match status" value="1"/>
</dbReference>
<keyword evidence="5" id="KW-0274">FAD</keyword>
<gene>
    <name evidence="9" type="ORF">RIF29_41037</name>
</gene>
<reference evidence="9 10" key="1">
    <citation type="submission" date="2024-01" db="EMBL/GenBank/DDBJ databases">
        <title>The genomes of 5 underutilized Papilionoideae crops provide insights into root nodulation and disease resistanc.</title>
        <authorList>
            <person name="Yuan L."/>
        </authorList>
    </citation>
    <scope>NUCLEOTIDE SEQUENCE [LARGE SCALE GENOMIC DNA]</scope>
    <source>
        <strain evidence="9">ZHUSHIDOU_FW_LH</strain>
        <tissue evidence="9">Leaf</tissue>
    </source>
</reference>
<comment type="cofactor">
    <cofactor evidence="1">
        <name>FAD</name>
        <dbReference type="ChEBI" id="CHEBI:57692"/>
    </cofactor>
</comment>
<evidence type="ECO:0000256" key="2">
    <source>
        <dbReference type="ARBA" id="ARBA00005466"/>
    </source>
</evidence>
<dbReference type="InterPro" id="IPR012951">
    <property type="entry name" value="BBE"/>
</dbReference>
<organism evidence="9 10">
    <name type="scientific">Crotalaria pallida</name>
    <name type="common">Smooth rattlebox</name>
    <name type="synonym">Crotalaria striata</name>
    <dbReference type="NCBI Taxonomy" id="3830"/>
    <lineage>
        <taxon>Eukaryota</taxon>
        <taxon>Viridiplantae</taxon>
        <taxon>Streptophyta</taxon>
        <taxon>Embryophyta</taxon>
        <taxon>Tracheophyta</taxon>
        <taxon>Spermatophyta</taxon>
        <taxon>Magnoliopsida</taxon>
        <taxon>eudicotyledons</taxon>
        <taxon>Gunneridae</taxon>
        <taxon>Pentapetalae</taxon>
        <taxon>rosids</taxon>
        <taxon>fabids</taxon>
        <taxon>Fabales</taxon>
        <taxon>Fabaceae</taxon>
        <taxon>Papilionoideae</taxon>
        <taxon>50 kb inversion clade</taxon>
        <taxon>genistoids sensu lato</taxon>
        <taxon>core genistoids</taxon>
        <taxon>Crotalarieae</taxon>
        <taxon>Crotalaria</taxon>
    </lineage>
</organism>
<dbReference type="Gene3D" id="3.30.465.10">
    <property type="match status" value="1"/>
</dbReference>
<name>A0AAN9E6K9_CROPI</name>
<dbReference type="Pfam" id="PF01565">
    <property type="entry name" value="FAD_binding_4"/>
    <property type="match status" value="1"/>
</dbReference>
<sequence>MCFSHIVYTYIPTNIMAKPTCMSYLSVTTIFLLLTVSASFAAPPTSKSVYNSFLQCLTKQTKSSSTNISNIVFSQTNPSFSTVLQNYIRNARFNKTSTPKPLIIITPFEESHVQGTVICAKSIGIRIKIRSGGHDYEGISYISHYYREPFIILDLFNFRNISANVNNNVAMIQAGAVLGEVYYNIWKTSRVLGFPGVVCPTVGIGGTISGGGYGNMLRRYGLSVDNVIDAQIVDVKGRLLDRKSMGEDLFWAIRGGGGASFGVVISYTVNLVPVPETVTVFRIMKTLEENATDLVVHWQKVAPTTDDRLFLRLLLQPVTSKDGKGTKTIRASVVALFLGGADEVVSIMGKEFPQLGLEKEDCKETSWIGSVIWWHDDEAFDNGAKPETLLDRKLNSARFLKRKSDYVQKAISKHGFESIFKKMIELGKVGLAFNPYGGKMAEIAADATPFPHRAGNLFKMQYFVNWDDPSDAAAKNFTKQAKSLYSFMTPFVSKNPRSAFLNYRDLDIGINHFGKNSFEEGKVYGAKYFRNNFDRLVKIKTAVDPDNFFRNEQSIPVKA</sequence>
<dbReference type="InterPro" id="IPR016167">
    <property type="entry name" value="FAD-bd_PCMH_sub1"/>
</dbReference>
<feature type="domain" description="FAD-binding PCMH-type" evidence="8">
    <location>
        <begin position="97"/>
        <end position="274"/>
    </location>
</feature>
<dbReference type="EMBL" id="JAYWIO010000008">
    <property type="protein sequence ID" value="KAK7246177.1"/>
    <property type="molecule type" value="Genomic_DNA"/>
</dbReference>
<keyword evidence="7" id="KW-0325">Glycoprotein</keyword>
<keyword evidence="6" id="KW-1015">Disulfide bond</keyword>
<dbReference type="Proteomes" id="UP001372338">
    <property type="component" value="Unassembled WGS sequence"/>
</dbReference>
<dbReference type="GO" id="GO:1901696">
    <property type="term" value="P:cannabinoid biosynthetic process"/>
    <property type="evidence" value="ECO:0007669"/>
    <property type="project" value="UniProtKB-ARBA"/>
</dbReference>
<evidence type="ECO:0000313" key="10">
    <source>
        <dbReference type="Proteomes" id="UP001372338"/>
    </source>
</evidence>
<evidence type="ECO:0000256" key="6">
    <source>
        <dbReference type="ARBA" id="ARBA00023157"/>
    </source>
</evidence>
<dbReference type="GO" id="GO:0016491">
    <property type="term" value="F:oxidoreductase activity"/>
    <property type="evidence" value="ECO:0007669"/>
    <property type="project" value="InterPro"/>
</dbReference>
<dbReference type="InterPro" id="IPR036318">
    <property type="entry name" value="FAD-bd_PCMH-like_sf"/>
</dbReference>
<dbReference type="SUPFAM" id="SSF56176">
    <property type="entry name" value="FAD-binding/transporter-associated domain-like"/>
    <property type="match status" value="1"/>
</dbReference>
<evidence type="ECO:0000259" key="8">
    <source>
        <dbReference type="PROSITE" id="PS51387"/>
    </source>
</evidence>
<dbReference type="PROSITE" id="PS51387">
    <property type="entry name" value="FAD_PCMH"/>
    <property type="match status" value="1"/>
</dbReference>
<keyword evidence="3" id="KW-0285">Flavoprotein</keyword>
<dbReference type="InterPro" id="IPR006094">
    <property type="entry name" value="Oxid_FAD_bind_N"/>
</dbReference>
<comment type="similarity">
    <text evidence="2">Belongs to the oxygen-dependent FAD-linked oxidoreductase family.</text>
</comment>
<keyword evidence="10" id="KW-1185">Reference proteome</keyword>
<protein>
    <recommendedName>
        <fullName evidence="8">FAD-binding PCMH-type domain-containing protein</fullName>
    </recommendedName>
</protein>
<evidence type="ECO:0000313" key="9">
    <source>
        <dbReference type="EMBL" id="KAK7246177.1"/>
    </source>
</evidence>
<dbReference type="InterPro" id="IPR016166">
    <property type="entry name" value="FAD-bd_PCMH"/>
</dbReference>
<dbReference type="GO" id="GO:0071949">
    <property type="term" value="F:FAD binding"/>
    <property type="evidence" value="ECO:0007669"/>
    <property type="project" value="InterPro"/>
</dbReference>
<dbReference type="AlphaFoldDB" id="A0AAN9E6K9"/>
<evidence type="ECO:0000256" key="1">
    <source>
        <dbReference type="ARBA" id="ARBA00001974"/>
    </source>
</evidence>
<keyword evidence="4" id="KW-0732">Signal</keyword>
<dbReference type="FunFam" id="3.30.43.10:FF:000004">
    <property type="entry name" value="Berberine bridge enzyme-like 15"/>
    <property type="match status" value="1"/>
</dbReference>
<evidence type="ECO:0000256" key="7">
    <source>
        <dbReference type="ARBA" id="ARBA00023180"/>
    </source>
</evidence>
<evidence type="ECO:0000256" key="3">
    <source>
        <dbReference type="ARBA" id="ARBA00022630"/>
    </source>
</evidence>
<evidence type="ECO:0000256" key="5">
    <source>
        <dbReference type="ARBA" id="ARBA00022827"/>
    </source>
</evidence>
<accession>A0AAN9E6K9</accession>
<proteinExistence type="inferred from homology"/>
<evidence type="ECO:0000256" key="4">
    <source>
        <dbReference type="ARBA" id="ARBA00022729"/>
    </source>
</evidence>
<dbReference type="InterPro" id="IPR016169">
    <property type="entry name" value="FAD-bd_PCMH_sub2"/>
</dbReference>